<dbReference type="AlphaFoldDB" id="A0A512IUC3"/>
<sequence length="75" mass="7592">MPASLCGLLPAQLAAVSATAQTPIKRQTGQTRGRASIAGGVPAVVIRAIRNSPGSMATALRLPGTQEARPLDTLS</sequence>
<dbReference type="EMBL" id="BJZT01000041">
    <property type="protein sequence ID" value="GEP01303.1"/>
    <property type="molecule type" value="Genomic_DNA"/>
</dbReference>
<name>A0A512IUC3_9HYPH</name>
<evidence type="ECO:0000256" key="1">
    <source>
        <dbReference type="SAM" id="SignalP"/>
    </source>
</evidence>
<dbReference type="Proteomes" id="UP000321258">
    <property type="component" value="Unassembled WGS sequence"/>
</dbReference>
<comment type="caution">
    <text evidence="2">The sequence shown here is derived from an EMBL/GenBank/DDBJ whole genome shotgun (WGS) entry which is preliminary data.</text>
</comment>
<protein>
    <submittedName>
        <fullName evidence="2">Uncharacterized protein</fullName>
    </submittedName>
</protein>
<accession>A0A512IUC3</accession>
<proteinExistence type="predicted"/>
<feature type="signal peptide" evidence="1">
    <location>
        <begin position="1"/>
        <end position="20"/>
    </location>
</feature>
<organism evidence="2 3">
    <name type="scientific">Methylobacterium haplocladii</name>
    <dbReference type="NCBI Taxonomy" id="1176176"/>
    <lineage>
        <taxon>Bacteria</taxon>
        <taxon>Pseudomonadati</taxon>
        <taxon>Pseudomonadota</taxon>
        <taxon>Alphaproteobacteria</taxon>
        <taxon>Hyphomicrobiales</taxon>
        <taxon>Methylobacteriaceae</taxon>
        <taxon>Methylobacterium</taxon>
    </lineage>
</organism>
<keyword evidence="1" id="KW-0732">Signal</keyword>
<evidence type="ECO:0000313" key="2">
    <source>
        <dbReference type="EMBL" id="GEP01303.1"/>
    </source>
</evidence>
<gene>
    <name evidence="2" type="ORF">MHA02_36900</name>
</gene>
<reference evidence="2 3" key="1">
    <citation type="submission" date="2019-07" db="EMBL/GenBank/DDBJ databases">
        <title>Whole genome shotgun sequence of Methylobacterium haplocladii NBRC 107714.</title>
        <authorList>
            <person name="Hosoyama A."/>
            <person name="Uohara A."/>
            <person name="Ohji S."/>
            <person name="Ichikawa N."/>
        </authorList>
    </citation>
    <scope>NUCLEOTIDE SEQUENCE [LARGE SCALE GENOMIC DNA]</scope>
    <source>
        <strain evidence="2 3">NBRC 107714</strain>
    </source>
</reference>
<feature type="chain" id="PRO_5022068237" evidence="1">
    <location>
        <begin position="21"/>
        <end position="75"/>
    </location>
</feature>
<keyword evidence="3" id="KW-1185">Reference proteome</keyword>
<evidence type="ECO:0000313" key="3">
    <source>
        <dbReference type="Proteomes" id="UP000321258"/>
    </source>
</evidence>